<dbReference type="OrthoDB" id="9776746at2"/>
<keyword evidence="6" id="KW-1185">Reference proteome</keyword>
<keyword evidence="2" id="KW-0238">DNA-binding</keyword>
<name>A0A1B8RQ62_9CLOT</name>
<dbReference type="RefSeq" id="WP_065254571.1">
    <property type="nucleotide sequence ID" value="NZ_JADNCW010000003.1"/>
</dbReference>
<evidence type="ECO:0000256" key="2">
    <source>
        <dbReference type="ARBA" id="ARBA00023125"/>
    </source>
</evidence>
<dbReference type="Proteomes" id="UP000092714">
    <property type="component" value="Unassembled WGS sequence"/>
</dbReference>
<dbReference type="PROSITE" id="PS51063">
    <property type="entry name" value="HTH_CRP_2"/>
    <property type="match status" value="1"/>
</dbReference>
<dbReference type="InterPro" id="IPR000595">
    <property type="entry name" value="cNMP-bd_dom"/>
</dbReference>
<keyword evidence="3" id="KW-0804">Transcription</keyword>
<evidence type="ECO:0000256" key="3">
    <source>
        <dbReference type="ARBA" id="ARBA00023163"/>
    </source>
</evidence>
<gene>
    <name evidence="5" type="ORF">CP373A1_10450</name>
</gene>
<dbReference type="CDD" id="cd00092">
    <property type="entry name" value="HTH_CRP"/>
    <property type="match status" value="1"/>
</dbReference>
<keyword evidence="1" id="KW-0805">Transcription regulation</keyword>
<feature type="domain" description="HTH crp-type" evidence="4">
    <location>
        <begin position="152"/>
        <end position="214"/>
    </location>
</feature>
<protein>
    <recommendedName>
        <fullName evidence="4">HTH crp-type domain-containing protein</fullName>
    </recommendedName>
</protein>
<evidence type="ECO:0000256" key="1">
    <source>
        <dbReference type="ARBA" id="ARBA00023015"/>
    </source>
</evidence>
<proteinExistence type="predicted"/>
<dbReference type="InterPro" id="IPR036388">
    <property type="entry name" value="WH-like_DNA-bd_sf"/>
</dbReference>
<dbReference type="InterPro" id="IPR012318">
    <property type="entry name" value="HTH_CRP"/>
</dbReference>
<dbReference type="PRINTS" id="PR00034">
    <property type="entry name" value="HTHCRP"/>
</dbReference>
<dbReference type="InterPro" id="IPR036390">
    <property type="entry name" value="WH_DNA-bd_sf"/>
</dbReference>
<dbReference type="eggNOG" id="COG0664">
    <property type="taxonomic scope" value="Bacteria"/>
</dbReference>
<dbReference type="Gene3D" id="2.60.120.10">
    <property type="entry name" value="Jelly Rolls"/>
    <property type="match status" value="1"/>
</dbReference>
<evidence type="ECO:0000313" key="6">
    <source>
        <dbReference type="Proteomes" id="UP000092714"/>
    </source>
</evidence>
<dbReference type="GO" id="GO:0003677">
    <property type="term" value="F:DNA binding"/>
    <property type="evidence" value="ECO:0007669"/>
    <property type="project" value="UniProtKB-KW"/>
</dbReference>
<dbReference type="SUPFAM" id="SSF46785">
    <property type="entry name" value="Winged helix' DNA-binding domain"/>
    <property type="match status" value="1"/>
</dbReference>
<dbReference type="AlphaFoldDB" id="A0A1B8RQ62"/>
<organism evidence="5 6">
    <name type="scientific">Clostridium paraputrificum</name>
    <dbReference type="NCBI Taxonomy" id="29363"/>
    <lineage>
        <taxon>Bacteria</taxon>
        <taxon>Bacillati</taxon>
        <taxon>Bacillota</taxon>
        <taxon>Clostridia</taxon>
        <taxon>Eubacteriales</taxon>
        <taxon>Clostridiaceae</taxon>
        <taxon>Clostridium</taxon>
    </lineage>
</organism>
<dbReference type="InterPro" id="IPR018490">
    <property type="entry name" value="cNMP-bd_dom_sf"/>
</dbReference>
<evidence type="ECO:0000259" key="4">
    <source>
        <dbReference type="PROSITE" id="PS51063"/>
    </source>
</evidence>
<dbReference type="Gene3D" id="1.10.10.10">
    <property type="entry name" value="Winged helix-like DNA-binding domain superfamily/Winged helix DNA-binding domain"/>
    <property type="match status" value="1"/>
</dbReference>
<sequence>MLNKFDIDFLEKHTQFYSTLTKEDKELFNSKAILARYSKDNSLYFSDRDCNGFITVVSGTLRAFLTSDEGKEITLYKLQKSDSCILSASCIFKNIHFNINIDTLEDTEAIVLPSHYLEMISKNNMSLNKYILDLTQSRFSEVMWIMQDIVFSSFDKRLIKYLEGFSEKTIKITHESIANDLGTAREVVSRMLKYFEKEGMVKLSRGSITIIDLNKEK</sequence>
<dbReference type="GO" id="GO:0006355">
    <property type="term" value="P:regulation of DNA-templated transcription"/>
    <property type="evidence" value="ECO:0007669"/>
    <property type="project" value="InterPro"/>
</dbReference>
<evidence type="ECO:0000313" key="5">
    <source>
        <dbReference type="EMBL" id="OBY10906.1"/>
    </source>
</evidence>
<comment type="caution">
    <text evidence="5">The sequence shown here is derived from an EMBL/GenBank/DDBJ whole genome shotgun (WGS) entry which is preliminary data.</text>
</comment>
<reference evidence="5 6" key="1">
    <citation type="submission" date="2016-06" db="EMBL/GenBank/DDBJ databases">
        <authorList>
            <person name="Kjaerup R.B."/>
            <person name="Dalgaard T.S."/>
            <person name="Juul-Madsen H.R."/>
        </authorList>
    </citation>
    <scope>NUCLEOTIDE SEQUENCE [LARGE SCALE GENOMIC DNA]</scope>
    <source>
        <strain evidence="5 6">373-A1</strain>
    </source>
</reference>
<dbReference type="Pfam" id="PF13545">
    <property type="entry name" value="HTH_Crp_2"/>
    <property type="match status" value="1"/>
</dbReference>
<dbReference type="SUPFAM" id="SSF51206">
    <property type="entry name" value="cAMP-binding domain-like"/>
    <property type="match status" value="1"/>
</dbReference>
<dbReference type="EMBL" id="MAPZ01000019">
    <property type="protein sequence ID" value="OBY10906.1"/>
    <property type="molecule type" value="Genomic_DNA"/>
</dbReference>
<dbReference type="CDD" id="cd00038">
    <property type="entry name" value="CAP_ED"/>
    <property type="match status" value="1"/>
</dbReference>
<dbReference type="SMART" id="SM00419">
    <property type="entry name" value="HTH_CRP"/>
    <property type="match status" value="1"/>
</dbReference>
<dbReference type="InterPro" id="IPR014710">
    <property type="entry name" value="RmlC-like_jellyroll"/>
</dbReference>
<accession>A0A1B8RQ62</accession>